<evidence type="ECO:0000313" key="4">
    <source>
        <dbReference type="EMBL" id="CAG7648588.1"/>
    </source>
</evidence>
<evidence type="ECO:0000256" key="1">
    <source>
        <dbReference type="ARBA" id="ARBA00022801"/>
    </source>
</evidence>
<evidence type="ECO:0000256" key="2">
    <source>
        <dbReference type="SAM" id="MobiDB-lite"/>
    </source>
</evidence>
<dbReference type="AlphaFoldDB" id="A0A916K6I3"/>
<comment type="caution">
    <text evidence="4">The sequence shown here is derived from an EMBL/GenBank/DDBJ whole genome shotgun (WGS) entry which is preliminary data.</text>
</comment>
<gene>
    <name evidence="4" type="primary">aes_3</name>
    <name evidence="4" type="ORF">PAESOLCIP111_05634</name>
</gene>
<proteinExistence type="predicted"/>
<evidence type="ECO:0000313" key="5">
    <source>
        <dbReference type="Proteomes" id="UP000693672"/>
    </source>
</evidence>
<keyword evidence="1 4" id="KW-0378">Hydrolase</keyword>
<accession>A0A916K6I3</accession>
<dbReference type="Pfam" id="PF20434">
    <property type="entry name" value="BD-FAE"/>
    <property type="match status" value="1"/>
</dbReference>
<dbReference type="InterPro" id="IPR049492">
    <property type="entry name" value="BD-FAE-like_dom"/>
</dbReference>
<dbReference type="Proteomes" id="UP000693672">
    <property type="component" value="Unassembled WGS sequence"/>
</dbReference>
<name>A0A916K6I3_9BACL</name>
<organism evidence="4 5">
    <name type="scientific">Paenibacillus solanacearum</name>
    <dbReference type="NCBI Taxonomy" id="2048548"/>
    <lineage>
        <taxon>Bacteria</taxon>
        <taxon>Bacillati</taxon>
        <taxon>Bacillota</taxon>
        <taxon>Bacilli</taxon>
        <taxon>Bacillales</taxon>
        <taxon>Paenibacillaceae</taxon>
        <taxon>Paenibacillus</taxon>
    </lineage>
</organism>
<dbReference type="EC" id="3.1.1.-" evidence="4"/>
<feature type="region of interest" description="Disordered" evidence="2">
    <location>
        <begin position="18"/>
        <end position="47"/>
    </location>
</feature>
<feature type="domain" description="BD-FAE-like" evidence="3">
    <location>
        <begin position="85"/>
        <end position="294"/>
    </location>
</feature>
<dbReference type="GO" id="GO:0016787">
    <property type="term" value="F:hydrolase activity"/>
    <property type="evidence" value="ECO:0007669"/>
    <property type="project" value="UniProtKB-KW"/>
</dbReference>
<dbReference type="EMBL" id="CAJVAS010000043">
    <property type="protein sequence ID" value="CAG7648588.1"/>
    <property type="molecule type" value="Genomic_DNA"/>
</dbReference>
<dbReference type="RefSeq" id="WP_246627677.1">
    <property type="nucleotide sequence ID" value="NZ_CAJVAS010000043.1"/>
</dbReference>
<protein>
    <submittedName>
        <fullName evidence="4">Acetyl esterase</fullName>
        <ecNumber evidence="4">3.1.1.-</ecNumber>
    </submittedName>
</protein>
<keyword evidence="5" id="KW-1185">Reference proteome</keyword>
<dbReference type="PANTHER" id="PTHR48081">
    <property type="entry name" value="AB HYDROLASE SUPERFAMILY PROTEIN C4A8.06C"/>
    <property type="match status" value="1"/>
</dbReference>
<dbReference type="PANTHER" id="PTHR48081:SF13">
    <property type="entry name" value="ALPHA_BETA HYDROLASE"/>
    <property type="match status" value="1"/>
</dbReference>
<evidence type="ECO:0000259" key="3">
    <source>
        <dbReference type="Pfam" id="PF20434"/>
    </source>
</evidence>
<reference evidence="4" key="1">
    <citation type="submission" date="2021-06" db="EMBL/GenBank/DDBJ databases">
        <authorList>
            <person name="Criscuolo A."/>
        </authorList>
    </citation>
    <scope>NUCLEOTIDE SEQUENCE</scope>
    <source>
        <strain evidence="4">CIP111600</strain>
    </source>
</reference>
<dbReference type="InterPro" id="IPR050300">
    <property type="entry name" value="GDXG_lipolytic_enzyme"/>
</dbReference>
<sequence>MGMLMLLAAVVNVTGCSSGEKAQPNVQSAPVPSEEGDVSGEAPASAQPASFVAPKGVKLFEDVEIGTAGNRKLHTSIAIPDTPPESPLPVMVYIHGGGWNHGNRKDALRSISGYVTKRGYVGVSVEYRLTPEAPFPAQIQDVKLAIRFLRAHAEQYHLDPSRIGVWGVSAGGHLASLLGTTGDLPPNQEVTLDNGHQVKSLDLGGTGGWQPYSDQVQAVADWYGPADFTTPEADKYKSLTALLGKKSALSVPDLARLAMPGTYASASTPPFWIRHGDADTTIPHANSEKFAKQLKEAGVPVVDFKIVPGQGHGFKGDAAALSTEEAWAFMDRYVKNRVVTEPILYKK</sequence>